<evidence type="ECO:0000256" key="1">
    <source>
        <dbReference type="ARBA" id="ARBA00004496"/>
    </source>
</evidence>
<dbReference type="SUPFAM" id="SSF46934">
    <property type="entry name" value="UBA-like"/>
    <property type="match status" value="1"/>
</dbReference>
<feature type="region of interest" description="Disordered" evidence="4">
    <location>
        <begin position="799"/>
        <end position="873"/>
    </location>
</feature>
<dbReference type="InterPro" id="IPR051833">
    <property type="entry name" value="TC-DDR_regulator"/>
</dbReference>
<protein>
    <submittedName>
        <fullName evidence="6">Protein lingerer</fullName>
    </submittedName>
</protein>
<feature type="region of interest" description="Disordered" evidence="4">
    <location>
        <begin position="328"/>
        <end position="435"/>
    </location>
</feature>
<feature type="region of interest" description="Disordered" evidence="4">
    <location>
        <begin position="631"/>
        <end position="662"/>
    </location>
</feature>
<comment type="subcellular location">
    <subcellularLocation>
        <location evidence="1">Cytoplasm</location>
    </subcellularLocation>
</comment>
<dbReference type="Proteomes" id="UP000046393">
    <property type="component" value="Unplaced"/>
</dbReference>
<feature type="compositionally biased region" description="Gly residues" evidence="4">
    <location>
        <begin position="133"/>
        <end position="150"/>
    </location>
</feature>
<evidence type="ECO:0000313" key="5">
    <source>
        <dbReference type="Proteomes" id="UP000046393"/>
    </source>
</evidence>
<feature type="compositionally biased region" description="Polar residues" evidence="4">
    <location>
        <begin position="152"/>
        <end position="166"/>
    </location>
</feature>
<feature type="region of interest" description="Disordered" evidence="4">
    <location>
        <begin position="466"/>
        <end position="579"/>
    </location>
</feature>
<feature type="compositionally biased region" description="Polar residues" evidence="4">
    <location>
        <begin position="346"/>
        <end position="366"/>
    </location>
</feature>
<dbReference type="CDD" id="cd14277">
    <property type="entry name" value="UBA_UBP2_like"/>
    <property type="match status" value="1"/>
</dbReference>
<name>A0A0N5AX74_9BILA</name>
<reference evidence="6" key="1">
    <citation type="submission" date="2017-02" db="UniProtKB">
        <authorList>
            <consortium name="WormBaseParasite"/>
        </authorList>
    </citation>
    <scope>IDENTIFICATION</scope>
</reference>
<dbReference type="Gene3D" id="1.10.8.10">
    <property type="entry name" value="DNA helicase RuvA subunit, C-terminal domain"/>
    <property type="match status" value="1"/>
</dbReference>
<feature type="compositionally biased region" description="Polar residues" evidence="4">
    <location>
        <begin position="475"/>
        <end position="564"/>
    </location>
</feature>
<keyword evidence="2" id="KW-0963">Cytoplasm</keyword>
<dbReference type="WBParaSite" id="SMUV_0000954601-mRNA-1">
    <property type="protein sequence ID" value="SMUV_0000954601-mRNA-1"/>
    <property type="gene ID" value="SMUV_0000954601"/>
</dbReference>
<evidence type="ECO:0000256" key="3">
    <source>
        <dbReference type="ARBA" id="ARBA00022553"/>
    </source>
</evidence>
<evidence type="ECO:0000256" key="4">
    <source>
        <dbReference type="SAM" id="MobiDB-lite"/>
    </source>
</evidence>
<keyword evidence="5" id="KW-1185">Reference proteome</keyword>
<feature type="region of interest" description="Disordered" evidence="4">
    <location>
        <begin position="85"/>
        <end position="166"/>
    </location>
</feature>
<feature type="compositionally biased region" description="Polar residues" evidence="4">
    <location>
        <begin position="702"/>
        <end position="721"/>
    </location>
</feature>
<dbReference type="AlphaFoldDB" id="A0A0N5AX74"/>
<feature type="compositionally biased region" description="Basic and acidic residues" evidence="4">
    <location>
        <begin position="335"/>
        <end position="344"/>
    </location>
</feature>
<organism evidence="5 6">
    <name type="scientific">Syphacia muris</name>
    <dbReference type="NCBI Taxonomy" id="451379"/>
    <lineage>
        <taxon>Eukaryota</taxon>
        <taxon>Metazoa</taxon>
        <taxon>Ecdysozoa</taxon>
        <taxon>Nematoda</taxon>
        <taxon>Chromadorea</taxon>
        <taxon>Rhabditida</taxon>
        <taxon>Spirurina</taxon>
        <taxon>Oxyuridomorpha</taxon>
        <taxon>Oxyuroidea</taxon>
        <taxon>Oxyuridae</taxon>
        <taxon>Syphacia</taxon>
    </lineage>
</organism>
<feature type="compositionally biased region" description="Pro residues" evidence="4">
    <location>
        <begin position="636"/>
        <end position="652"/>
    </location>
</feature>
<dbReference type="GO" id="GO:0005737">
    <property type="term" value="C:cytoplasm"/>
    <property type="evidence" value="ECO:0007669"/>
    <property type="project" value="UniProtKB-SubCell"/>
</dbReference>
<feature type="region of interest" description="Disordered" evidence="4">
    <location>
        <begin position="700"/>
        <end position="735"/>
    </location>
</feature>
<dbReference type="STRING" id="451379.A0A0N5AX74"/>
<evidence type="ECO:0000313" key="6">
    <source>
        <dbReference type="WBParaSite" id="SMUV_0000954601-mRNA-1"/>
    </source>
</evidence>
<dbReference type="InterPro" id="IPR009060">
    <property type="entry name" value="UBA-like_sf"/>
</dbReference>
<dbReference type="PANTHER" id="PTHR16308:SF13">
    <property type="entry name" value="PROTEIN LINGERER"/>
    <property type="match status" value="1"/>
</dbReference>
<accession>A0A0N5AX74</accession>
<proteinExistence type="predicted"/>
<dbReference type="PANTHER" id="PTHR16308">
    <property type="entry name" value="UBIQUITIN ASSOCIATED PROTEIN 2-LIKE/LINGERER"/>
    <property type="match status" value="1"/>
</dbReference>
<feature type="region of interest" description="Disordered" evidence="4">
    <location>
        <begin position="256"/>
        <end position="282"/>
    </location>
</feature>
<evidence type="ECO:0000256" key="2">
    <source>
        <dbReference type="ARBA" id="ARBA00022490"/>
    </source>
</evidence>
<feature type="compositionally biased region" description="Basic and acidic residues" evidence="4">
    <location>
        <begin position="85"/>
        <end position="99"/>
    </location>
</feature>
<keyword evidence="3" id="KW-0597">Phosphoprotein</keyword>
<dbReference type="GO" id="GO:0005634">
    <property type="term" value="C:nucleus"/>
    <property type="evidence" value="ECO:0007669"/>
    <property type="project" value="TreeGrafter"/>
</dbReference>
<feature type="compositionally biased region" description="Polar residues" evidence="4">
    <location>
        <begin position="425"/>
        <end position="435"/>
    </location>
</feature>
<feature type="compositionally biased region" description="Low complexity" evidence="4">
    <location>
        <begin position="367"/>
        <end position="384"/>
    </location>
</feature>
<sequence>MGGKGEQGEPELRATQDQIRIARLTQDSTSLEDDRINMQKLIKKVVETTRCTVAQAEIALYDADNNVEVAVNAILEDTYTDDNVWKEQKSRRSKRQENEEKNEEYSSNQRNTRSYQNRGSNRRGRGSDRGRGGYRGAGRGGRGGYIGRGGHQVSSEKMNGDSRISNNVWDNTQLKTVAANKEWSNTAVQLMDDTPEDTDWESAGTLVFSRREEIPPPMVIPTSAPSSVTSLPTSTVSAPISFAAVAAAGTNRAKENANTISNSQAKVSSSTGTKPVTSETSTTQINAVNQASVDSYNPVYQKYLFYFELFNFNCSGDVVSTSGQLVNTSANSASEPDHQEEVRDTLQPTQQPTISSSGRNSTIRGNSSQPAASMASVSASGGSSKDWATKLKNDLGIGTKSRSKPSVPLSKTVATGKPAQALQPKATQSTDTRQSSYSVEFVSGEPNDSTALPEYQFGFHVDTNNDESTEETFAASKSRTKNGTTLIPADSTSSLLTNGGSNELSSTISAAQQQSKVSTSSNDVGITPASTVHSSTLQRQQATSGLSLADTSSMSYPSPESRTSVAKPPLSLHQQQQAQHPLYTTTQFSYGSYPYMGMYSPVAGVRQEEGPYAALVQYPFAGMGQIDMGSLSTMLPPIPPQQQPSQPPPPVQPSQHQQRPDQHGNYVDLKFEQQLSLLYLKAYANAAGVTISSATGGTGSGLLSNQQHQQRADTSVTSSTVAPPPGFSGPPSNIPAATFTLPQPNHISSLFQMPPTYHPQLNQLPFSFMLPSVTGNGQHKLGHQIFTQQAVDDSLSEQRISSQQQKVYGGGHQQMDKYVSAGGNKDRLGGGAQATPPPQMYQAQAPQGYLSQQVSHHSHNKKAYSASQHWGTS</sequence>